<dbReference type="GeneID" id="25782793"/>
<feature type="region of interest" description="Disordered" evidence="1">
    <location>
        <begin position="92"/>
        <end position="172"/>
    </location>
</feature>
<name>G9NYZ3_HYPAI</name>
<dbReference type="RefSeq" id="XP_013942715.1">
    <property type="nucleotide sequence ID" value="XM_014087240.1"/>
</dbReference>
<dbReference type="OMA" id="CCIGGTN"/>
<dbReference type="Proteomes" id="UP000005426">
    <property type="component" value="Unassembled WGS sequence"/>
</dbReference>
<keyword evidence="2" id="KW-0732">Signal</keyword>
<proteinExistence type="predicted"/>
<evidence type="ECO:0000313" key="3">
    <source>
        <dbReference type="EMBL" id="EHK44545.1"/>
    </source>
</evidence>
<organism evidence="3 4">
    <name type="scientific">Hypocrea atroviridis (strain ATCC 20476 / IMI 206040)</name>
    <name type="common">Trichoderma atroviride</name>
    <dbReference type="NCBI Taxonomy" id="452589"/>
    <lineage>
        <taxon>Eukaryota</taxon>
        <taxon>Fungi</taxon>
        <taxon>Dikarya</taxon>
        <taxon>Ascomycota</taxon>
        <taxon>Pezizomycotina</taxon>
        <taxon>Sordariomycetes</taxon>
        <taxon>Hypocreomycetidae</taxon>
        <taxon>Hypocreales</taxon>
        <taxon>Hypocreaceae</taxon>
        <taxon>Trichoderma</taxon>
    </lineage>
</organism>
<protein>
    <submittedName>
        <fullName evidence="3">Uncharacterized protein</fullName>
    </submittedName>
</protein>
<gene>
    <name evidence="3" type="ORF">TRIATDRAFT_309905</name>
</gene>
<dbReference type="OrthoDB" id="4777134at2759"/>
<evidence type="ECO:0000256" key="1">
    <source>
        <dbReference type="SAM" id="MobiDB-lite"/>
    </source>
</evidence>
<feature type="signal peptide" evidence="2">
    <location>
        <begin position="1"/>
        <end position="19"/>
    </location>
</feature>
<keyword evidence="4" id="KW-1185">Reference proteome</keyword>
<dbReference type="EMBL" id="ABDG02000025">
    <property type="protein sequence ID" value="EHK44545.1"/>
    <property type="molecule type" value="Genomic_DNA"/>
</dbReference>
<dbReference type="KEGG" id="tatv:25782793"/>
<feature type="chain" id="PRO_5003524978" evidence="2">
    <location>
        <begin position="20"/>
        <end position="201"/>
    </location>
</feature>
<feature type="compositionally biased region" description="Low complexity" evidence="1">
    <location>
        <begin position="114"/>
        <end position="159"/>
    </location>
</feature>
<dbReference type="AlphaFoldDB" id="G9NYZ3"/>
<accession>G9NYZ3</accession>
<evidence type="ECO:0000256" key="2">
    <source>
        <dbReference type="SAM" id="SignalP"/>
    </source>
</evidence>
<reference evidence="3 4" key="1">
    <citation type="journal article" date="2011" name="Genome Biol.">
        <title>Comparative genome sequence analysis underscores mycoparasitism as the ancestral life style of Trichoderma.</title>
        <authorList>
            <person name="Kubicek C.P."/>
            <person name="Herrera-Estrella A."/>
            <person name="Seidl-Seiboth V."/>
            <person name="Martinez D.A."/>
            <person name="Druzhinina I.S."/>
            <person name="Thon M."/>
            <person name="Zeilinger S."/>
            <person name="Casas-Flores S."/>
            <person name="Horwitz B.A."/>
            <person name="Mukherjee P.K."/>
            <person name="Mukherjee M."/>
            <person name="Kredics L."/>
            <person name="Alcaraz L.D."/>
            <person name="Aerts A."/>
            <person name="Antal Z."/>
            <person name="Atanasova L."/>
            <person name="Cervantes-Badillo M.G."/>
            <person name="Challacombe J."/>
            <person name="Chertkov O."/>
            <person name="McCluskey K."/>
            <person name="Coulpier F."/>
            <person name="Deshpande N."/>
            <person name="von Doehren H."/>
            <person name="Ebbole D.J."/>
            <person name="Esquivel-Naranjo E.U."/>
            <person name="Fekete E."/>
            <person name="Flipphi M."/>
            <person name="Glaser F."/>
            <person name="Gomez-Rodriguez E.Y."/>
            <person name="Gruber S."/>
            <person name="Han C."/>
            <person name="Henrissat B."/>
            <person name="Hermosa R."/>
            <person name="Hernandez-Onate M."/>
            <person name="Karaffa L."/>
            <person name="Kosti I."/>
            <person name="Le Crom S."/>
            <person name="Lindquist E."/>
            <person name="Lucas S."/>
            <person name="Luebeck M."/>
            <person name="Luebeck P.S."/>
            <person name="Margeot A."/>
            <person name="Metz B."/>
            <person name="Misra M."/>
            <person name="Nevalainen H."/>
            <person name="Omann M."/>
            <person name="Packer N."/>
            <person name="Perrone G."/>
            <person name="Uresti-Rivera E.E."/>
            <person name="Salamov A."/>
            <person name="Schmoll M."/>
            <person name="Seiboth B."/>
            <person name="Shapiro H."/>
            <person name="Sukno S."/>
            <person name="Tamayo-Ramos J.A."/>
            <person name="Tisch D."/>
            <person name="Wiest A."/>
            <person name="Wilkinson H.H."/>
            <person name="Zhang M."/>
            <person name="Coutinho P.M."/>
            <person name="Kenerley C.M."/>
            <person name="Monte E."/>
            <person name="Baker S.E."/>
            <person name="Grigoriev I.V."/>
        </authorList>
    </citation>
    <scope>NUCLEOTIDE SEQUENCE [LARGE SCALE GENOMIC DNA]</scope>
    <source>
        <strain evidence="4">ATCC 20476 / IMI 206040</strain>
    </source>
</reference>
<evidence type="ECO:0000313" key="4">
    <source>
        <dbReference type="Proteomes" id="UP000005426"/>
    </source>
</evidence>
<dbReference type="HOGENOM" id="CLU_1396925_0_0_1"/>
<feature type="compositionally biased region" description="Polar residues" evidence="1">
    <location>
        <begin position="160"/>
        <end position="172"/>
    </location>
</feature>
<comment type="caution">
    <text evidence="3">The sequence shown here is derived from an EMBL/GenBank/DDBJ whole genome shotgun (WGS) entry which is preliminary data.</text>
</comment>
<sequence length="201" mass="19980">MVNLSNILLIALYAAIASADSSCGIGQQQIISGAEPDQVTVCCPGVMKAKSNNGYCCIGGTNDDCGKTTCFDDTSSCRALINVHDSNYVKEIEDAAGVKPRRPGHPDDSDATDSGSNSTSGESSLAGTTAAITINTTATSTGSPNSASPESAPATASNSQGPDSTVSNSVAATDTGAAGNNLPIMGLVVGLAAVPAIMYGL</sequence>